<evidence type="ECO:0000313" key="1">
    <source>
        <dbReference type="EMBL" id="KAF1982604.1"/>
    </source>
</evidence>
<keyword evidence="2" id="KW-1185">Reference proteome</keyword>
<dbReference type="OrthoDB" id="5422293at2759"/>
<protein>
    <submittedName>
        <fullName evidence="1">Uncharacterized protein</fullName>
    </submittedName>
</protein>
<accession>A0A6G1GP61</accession>
<sequence>MSTSCWIRTSRCATTWSTFGSSDGPIAEIPDPQDHDPERAAVLACITMLLVVSFNQRIELGLPRHAPSIITDEMVTRWRSEPRKYEREPEWAEKVPPLQETLTIPHWSSSAHDFVTLDSFDSEKASGEFQKKNILV</sequence>
<dbReference type="AlphaFoldDB" id="A0A6G1GP61"/>
<evidence type="ECO:0000313" key="2">
    <source>
        <dbReference type="Proteomes" id="UP000800041"/>
    </source>
</evidence>
<reference evidence="1" key="1">
    <citation type="journal article" date="2020" name="Stud. Mycol.">
        <title>101 Dothideomycetes genomes: a test case for predicting lifestyles and emergence of pathogens.</title>
        <authorList>
            <person name="Haridas S."/>
            <person name="Albert R."/>
            <person name="Binder M."/>
            <person name="Bloem J."/>
            <person name="Labutti K."/>
            <person name="Salamov A."/>
            <person name="Andreopoulos B."/>
            <person name="Baker S."/>
            <person name="Barry K."/>
            <person name="Bills G."/>
            <person name="Bluhm B."/>
            <person name="Cannon C."/>
            <person name="Castanera R."/>
            <person name="Culley D."/>
            <person name="Daum C."/>
            <person name="Ezra D."/>
            <person name="Gonzalez J."/>
            <person name="Henrissat B."/>
            <person name="Kuo A."/>
            <person name="Liang C."/>
            <person name="Lipzen A."/>
            <person name="Lutzoni F."/>
            <person name="Magnuson J."/>
            <person name="Mondo S."/>
            <person name="Nolan M."/>
            <person name="Ohm R."/>
            <person name="Pangilinan J."/>
            <person name="Park H.-J."/>
            <person name="Ramirez L."/>
            <person name="Alfaro M."/>
            <person name="Sun H."/>
            <person name="Tritt A."/>
            <person name="Yoshinaga Y."/>
            <person name="Zwiers L.-H."/>
            <person name="Turgeon B."/>
            <person name="Goodwin S."/>
            <person name="Spatafora J."/>
            <person name="Crous P."/>
            <person name="Grigoriev I."/>
        </authorList>
    </citation>
    <scope>NUCLEOTIDE SEQUENCE</scope>
    <source>
        <strain evidence="1">CBS 113979</strain>
    </source>
</reference>
<dbReference type="EMBL" id="ML977182">
    <property type="protein sequence ID" value="KAF1982604.1"/>
    <property type="molecule type" value="Genomic_DNA"/>
</dbReference>
<name>A0A6G1GP61_9PEZI</name>
<proteinExistence type="predicted"/>
<gene>
    <name evidence="1" type="ORF">K402DRAFT_190770</name>
</gene>
<dbReference type="Proteomes" id="UP000800041">
    <property type="component" value="Unassembled WGS sequence"/>
</dbReference>
<organism evidence="1 2">
    <name type="scientific">Aulographum hederae CBS 113979</name>
    <dbReference type="NCBI Taxonomy" id="1176131"/>
    <lineage>
        <taxon>Eukaryota</taxon>
        <taxon>Fungi</taxon>
        <taxon>Dikarya</taxon>
        <taxon>Ascomycota</taxon>
        <taxon>Pezizomycotina</taxon>
        <taxon>Dothideomycetes</taxon>
        <taxon>Pleosporomycetidae</taxon>
        <taxon>Aulographales</taxon>
        <taxon>Aulographaceae</taxon>
    </lineage>
</organism>